<dbReference type="InterPro" id="IPR019423">
    <property type="entry name" value="7TM_GPCR_serpentine_rcpt_Srj"/>
</dbReference>
<dbReference type="EnsemblMetazoa" id="PPA41592.1">
    <property type="protein sequence ID" value="PPA41592.1"/>
    <property type="gene ID" value="WBGene00279961"/>
</dbReference>
<evidence type="ECO:0000256" key="1">
    <source>
        <dbReference type="SAM" id="Phobius"/>
    </source>
</evidence>
<dbReference type="PANTHER" id="PTHR45907:SF16">
    <property type="entry name" value="SERPENTINE RECEPTOR, CLASS J"/>
    <property type="match status" value="1"/>
</dbReference>
<evidence type="ECO:0000313" key="3">
    <source>
        <dbReference type="Proteomes" id="UP000005239"/>
    </source>
</evidence>
<keyword evidence="1" id="KW-0472">Membrane</keyword>
<organism evidence="2 3">
    <name type="scientific">Pristionchus pacificus</name>
    <name type="common">Parasitic nematode worm</name>
    <dbReference type="NCBI Taxonomy" id="54126"/>
    <lineage>
        <taxon>Eukaryota</taxon>
        <taxon>Metazoa</taxon>
        <taxon>Ecdysozoa</taxon>
        <taxon>Nematoda</taxon>
        <taxon>Chromadorea</taxon>
        <taxon>Rhabditida</taxon>
        <taxon>Rhabditina</taxon>
        <taxon>Diplogasteromorpha</taxon>
        <taxon>Diplogasteroidea</taxon>
        <taxon>Neodiplogasteridae</taxon>
        <taxon>Pristionchus</taxon>
    </lineage>
</organism>
<feature type="transmembrane region" description="Helical" evidence="1">
    <location>
        <begin position="116"/>
        <end position="137"/>
    </location>
</feature>
<feature type="transmembrane region" description="Helical" evidence="1">
    <location>
        <begin position="75"/>
        <end position="95"/>
    </location>
</feature>
<dbReference type="Pfam" id="PF10326">
    <property type="entry name" value="7TM_GPCR_Str"/>
    <property type="match status" value="1"/>
</dbReference>
<evidence type="ECO:0008006" key="4">
    <source>
        <dbReference type="Google" id="ProtNLM"/>
    </source>
</evidence>
<dbReference type="PANTHER" id="PTHR45907">
    <property type="entry name" value="SERPENTINE RECEPTOR, CLASS J"/>
    <property type="match status" value="1"/>
</dbReference>
<accession>A0A8R1UXQ0</accession>
<sequence>MTGLWKEKKILENAVHNGVLRIGGVSMIDINNMIPLNLRFSIHRHPLRLASVLAHHLLTSHSHFIAMNLIEICNYIISVACGWFTVPFTLMNINFLHRFWSVRSPHKILSFSKLSFALKVAPYPIIMAIQWCSHFVIKKRGLAAYSACDNAFGKEVMRKSLPHNSEIAVGDVALKIIMYIQENDMINLSALAVLITDSTIMTVNFAIASILCYRTLRHIRGEITFSPSYKTFQFKILRALFAQSAIPVLCVYFPFGLGVAQPLLLPSQSKATFGPWFTFISSFPAMDALVIIWLMRDYRDGLLSIVFGKHWKSESVLITTQVNPLQ</sequence>
<keyword evidence="3" id="KW-1185">Reference proteome</keyword>
<dbReference type="Proteomes" id="UP000005239">
    <property type="component" value="Unassembled WGS sequence"/>
</dbReference>
<feature type="transmembrane region" description="Helical" evidence="1">
    <location>
        <begin position="236"/>
        <end position="255"/>
    </location>
</feature>
<reference evidence="2" key="2">
    <citation type="submission" date="2022-06" db="UniProtKB">
        <authorList>
            <consortium name="EnsemblMetazoa"/>
        </authorList>
    </citation>
    <scope>IDENTIFICATION</scope>
    <source>
        <strain evidence="2">PS312</strain>
    </source>
</reference>
<gene>
    <name evidence="2" type="primary">WBGene00279961</name>
</gene>
<keyword evidence="1" id="KW-1133">Transmembrane helix</keyword>
<name>A0A8R1UXQ0_PRIPA</name>
<proteinExistence type="predicted"/>
<protein>
    <recommendedName>
        <fullName evidence="4">G protein-coupled receptor</fullName>
    </recommendedName>
</protein>
<reference evidence="3" key="1">
    <citation type="journal article" date="2008" name="Nat. Genet.">
        <title>The Pristionchus pacificus genome provides a unique perspective on nematode lifestyle and parasitism.</title>
        <authorList>
            <person name="Dieterich C."/>
            <person name="Clifton S.W."/>
            <person name="Schuster L.N."/>
            <person name="Chinwalla A."/>
            <person name="Delehaunty K."/>
            <person name="Dinkelacker I."/>
            <person name="Fulton L."/>
            <person name="Fulton R."/>
            <person name="Godfrey J."/>
            <person name="Minx P."/>
            <person name="Mitreva M."/>
            <person name="Roeseler W."/>
            <person name="Tian H."/>
            <person name="Witte H."/>
            <person name="Yang S.P."/>
            <person name="Wilson R.K."/>
            <person name="Sommer R.J."/>
        </authorList>
    </citation>
    <scope>NUCLEOTIDE SEQUENCE [LARGE SCALE GENOMIC DNA]</scope>
    <source>
        <strain evidence="3">PS312</strain>
    </source>
</reference>
<evidence type="ECO:0000313" key="2">
    <source>
        <dbReference type="EnsemblMetazoa" id="PPA41592.1"/>
    </source>
</evidence>
<feature type="transmembrane region" description="Helical" evidence="1">
    <location>
        <begin position="275"/>
        <end position="295"/>
    </location>
</feature>
<dbReference type="InterPro" id="IPR019428">
    <property type="entry name" value="7TM_GPCR_serpentine_rcpt_Str"/>
</dbReference>
<keyword evidence="1" id="KW-0812">Transmembrane</keyword>
<feature type="transmembrane region" description="Helical" evidence="1">
    <location>
        <begin position="188"/>
        <end position="216"/>
    </location>
</feature>
<dbReference type="AlphaFoldDB" id="A0A8R1UXQ0"/>